<accession>A0A061J8Q2</accession>
<dbReference type="OrthoDB" id="272328at2759"/>
<protein>
    <submittedName>
        <fullName evidence="2">Uncharacterized protein</fullName>
    </submittedName>
</protein>
<evidence type="ECO:0000313" key="3">
    <source>
        <dbReference type="Proteomes" id="UP000031737"/>
    </source>
</evidence>
<dbReference type="AlphaFoldDB" id="A0A061J8Q2"/>
<keyword evidence="3" id="KW-1185">Reference proteome</keyword>
<sequence length="187" mass="21037">MKLLKFVNCDAPNVAPEMLQLSVEEQRASVLSDGHSGKGRREQVAKSWRLISAAASMEGAYWLLKDDNTPIGPIDKVLLATRDSANVDCTKMPDGIEESHVKEVDLRSKMGKQLQRSRQEYGQTFKTAAKNAALLMDADRLRVGREEKTRRELKRVVEAIENGEEPVRKTRVKREDNSKNSSGSKKR</sequence>
<comment type="caution">
    <text evidence="2">The sequence shown here is derived from an EMBL/GenBank/DDBJ whole genome shotgun (WGS) entry which is preliminary data.</text>
</comment>
<dbReference type="Proteomes" id="UP000031737">
    <property type="component" value="Unassembled WGS sequence"/>
</dbReference>
<reference evidence="2 3" key="1">
    <citation type="submission" date="2013-07" db="EMBL/GenBank/DDBJ databases">
        <authorList>
            <person name="Stoco P.H."/>
            <person name="Wagner G."/>
            <person name="Gerber A."/>
            <person name="Zaha A."/>
            <person name="Thompson C."/>
            <person name="Bartholomeu D.C."/>
            <person name="Luckemeyer D.D."/>
            <person name="Bahia D."/>
            <person name="Loreto E."/>
            <person name="Prestes E.B."/>
            <person name="Lima F.M."/>
            <person name="Rodrigues-Luiz G."/>
            <person name="Vallejo G.A."/>
            <person name="Filho J.F."/>
            <person name="Monteiro K.M."/>
            <person name="Tyler K.M."/>
            <person name="de Almeida L.G."/>
            <person name="Ortiz M.F."/>
            <person name="Siervo M.A."/>
            <person name="de Moraes M.H."/>
            <person name="Cunha O.L."/>
            <person name="Mendonca-Neto R."/>
            <person name="Silva R."/>
            <person name="Teixeira S.M."/>
            <person name="Murta S.M."/>
            <person name="Sincero T.C."/>
            <person name="Mendes T.A."/>
            <person name="Urmenyi T.P."/>
            <person name="Silva V.G."/>
            <person name="da Rocha W.D."/>
            <person name="Andersson B."/>
            <person name="Romanha A.J."/>
            <person name="Steindel M."/>
            <person name="de Vasconcelos A.T."/>
            <person name="Grisard E.C."/>
        </authorList>
    </citation>
    <scope>NUCLEOTIDE SEQUENCE [LARGE SCALE GENOMIC DNA]</scope>
    <source>
        <strain evidence="2 3">SC58</strain>
    </source>
</reference>
<evidence type="ECO:0000313" key="2">
    <source>
        <dbReference type="EMBL" id="ESL09642.1"/>
    </source>
</evidence>
<proteinExistence type="predicted"/>
<organism evidence="2 3">
    <name type="scientific">Trypanosoma rangeli SC58</name>
    <dbReference type="NCBI Taxonomy" id="429131"/>
    <lineage>
        <taxon>Eukaryota</taxon>
        <taxon>Discoba</taxon>
        <taxon>Euglenozoa</taxon>
        <taxon>Kinetoplastea</taxon>
        <taxon>Metakinetoplastina</taxon>
        <taxon>Trypanosomatida</taxon>
        <taxon>Trypanosomatidae</taxon>
        <taxon>Trypanosoma</taxon>
        <taxon>Herpetosoma</taxon>
    </lineage>
</organism>
<dbReference type="VEuPathDB" id="TriTrypDB:TRSC58_02635"/>
<dbReference type="EMBL" id="AUPL01002635">
    <property type="protein sequence ID" value="ESL09642.1"/>
    <property type="molecule type" value="Genomic_DNA"/>
</dbReference>
<feature type="compositionally biased region" description="Basic and acidic residues" evidence="1">
    <location>
        <begin position="165"/>
        <end position="178"/>
    </location>
</feature>
<gene>
    <name evidence="2" type="ORF">TRSC58_02635</name>
</gene>
<evidence type="ECO:0000256" key="1">
    <source>
        <dbReference type="SAM" id="MobiDB-lite"/>
    </source>
</evidence>
<feature type="region of interest" description="Disordered" evidence="1">
    <location>
        <begin position="161"/>
        <end position="187"/>
    </location>
</feature>
<name>A0A061J8Q2_TRYRA</name>